<feature type="transmembrane region" description="Helical" evidence="20">
    <location>
        <begin position="29"/>
        <end position="55"/>
    </location>
</feature>
<dbReference type="InterPro" id="IPR016174">
    <property type="entry name" value="Di-haem_cyt_TM"/>
</dbReference>
<dbReference type="PROSITE" id="PS51002">
    <property type="entry name" value="CYTB_NTER"/>
    <property type="match status" value="1"/>
</dbReference>
<sequence length="380" mass="42509">MITRKTHPLFKIANNALIDLPAPSNISAWWNFGSLLLLCLMAQILTGLFLAMHYTSDISTAFSSVAHICRDVNYGWLIRNLHANGASFFFICIYLHIGRGLYYGSYLYKETWNIGVVLLLLVMMTAFVGYVLPWGQMSFWGATVITNLLSAVPYMGDALVQWIWGGFSVDNATLTRFFAFHFLLPFAIIAATLLHALFLHETGSNNPIGLNSDADKISFHPYFSYKDLLGFVFLITALASLALFSPNLLGDPENFTPANPLVTPPHIKPEWYFLFAYAILRSIPNKLGGVLALLLSILVLMVVPLLHTSKQQGLTFRPLSQLLFWTLVADVAILTWIGGMPVEHPFIIIGQVASVLYFSLFLIFSPLMGWLENKTINFKC</sequence>
<comment type="similarity">
    <text evidence="17 20">Belongs to the cytochrome b family.</text>
</comment>
<proteinExistence type="inferred from homology"/>
<evidence type="ECO:0000256" key="10">
    <source>
        <dbReference type="ARBA" id="ARBA00022792"/>
    </source>
</evidence>
<feature type="binding site" evidence="18">
    <location>
        <position position="200"/>
    </location>
    <ligand>
        <name>a ubiquinone</name>
        <dbReference type="ChEBI" id="CHEBI:16389"/>
    </ligand>
</feature>
<keyword evidence="14" id="KW-0830">Ubiquinone</keyword>
<evidence type="ECO:0000256" key="11">
    <source>
        <dbReference type="ARBA" id="ARBA00022982"/>
    </source>
</evidence>
<dbReference type="InterPro" id="IPR005797">
    <property type="entry name" value="Cyt_b/b6_N"/>
</dbReference>
<evidence type="ECO:0000256" key="12">
    <source>
        <dbReference type="ARBA" id="ARBA00022989"/>
    </source>
</evidence>
<name>Q85C03_ICTPU</name>
<evidence type="ECO:0000256" key="1">
    <source>
        <dbReference type="ARBA" id="ARBA00002566"/>
    </source>
</evidence>
<comment type="subunit">
    <text evidence="3">The cytochrome bc1 complex contains 3 respiratory subunits (MT-CYB, CYC1 and UQCRFS1), 2 core proteins (UQCRC1 and UQCRC2) and probably 6 low-molecular weight proteins.</text>
</comment>
<dbReference type="EMBL" id="AY184253">
    <property type="protein sequence ID" value="AAO26555.1"/>
    <property type="molecule type" value="Genomic_DNA"/>
</dbReference>
<keyword evidence="8 20" id="KW-0812">Transmembrane</keyword>
<dbReference type="GO" id="GO:0046872">
    <property type="term" value="F:metal ion binding"/>
    <property type="evidence" value="ECO:0007669"/>
    <property type="project" value="UniProtKB-UniRule"/>
</dbReference>
<keyword evidence="10" id="KW-0999">Mitochondrion inner membrane</keyword>
<keyword evidence="11 20" id="KW-0249">Electron transport</keyword>
<dbReference type="InterPro" id="IPR048260">
    <property type="entry name" value="Cytochrome_b_C_euk/bac"/>
</dbReference>
<feature type="transmembrane region" description="Helical" evidence="20">
    <location>
        <begin position="144"/>
        <end position="165"/>
    </location>
</feature>
<reference evidence="24" key="2">
    <citation type="journal article" date="2004" name="Mol. Phylogenet. Evol.">
        <title>Convergence among cave catfishes: long-branch attraction and a Bayesian relative rates test.</title>
        <authorList>
            <person name="Wilcox T.P."/>
            <person name="Garcia de Leon F.J."/>
            <person name="Hendrickson D.A."/>
            <person name="Hillis D.M."/>
        </authorList>
    </citation>
    <scope>NUCLEOTIDE SEQUENCE</scope>
</reference>
<gene>
    <name evidence="23" type="primary">cytb</name>
</gene>
<comment type="subcellular location">
    <subcellularLocation>
        <location evidence="2">Mitochondrion inner membrane</location>
        <topology evidence="2">Multi-pass membrane protein</topology>
    </subcellularLocation>
</comment>
<reference evidence="23" key="1">
    <citation type="journal article" date="2003" name="Copeia">
        <title>Phylogenetic Relationships among Bullhead Catfishes of the Genus Ameiurus (Siluriformes: Ictaluridae).</title>
        <authorList>
            <person name="Hardman M."/>
            <person name="Page L.M."/>
        </authorList>
    </citation>
    <scope>NUCLEOTIDE SEQUENCE</scope>
</reference>
<dbReference type="GO" id="GO:0045275">
    <property type="term" value="C:respiratory chain complex III"/>
    <property type="evidence" value="ECO:0007669"/>
    <property type="project" value="InterPro"/>
</dbReference>
<dbReference type="CDD" id="cd00284">
    <property type="entry name" value="Cytochrome_b_N"/>
    <property type="match status" value="1"/>
</dbReference>
<keyword evidence="6 19" id="KW-0349">Heme</keyword>
<protein>
    <recommendedName>
        <fullName evidence="4 20">Cytochrome b</fullName>
    </recommendedName>
</protein>
<dbReference type="InterPro" id="IPR005798">
    <property type="entry name" value="Cyt_b/b6_C"/>
</dbReference>
<evidence type="ECO:0000256" key="13">
    <source>
        <dbReference type="ARBA" id="ARBA00023004"/>
    </source>
</evidence>
<dbReference type="SUPFAM" id="SSF81342">
    <property type="entry name" value="Transmembrane di-heme cytochromes"/>
    <property type="match status" value="1"/>
</dbReference>
<evidence type="ECO:0000256" key="6">
    <source>
        <dbReference type="ARBA" id="ARBA00022617"/>
    </source>
</evidence>
<dbReference type="FunFam" id="1.20.810.10:FF:000002">
    <property type="entry name" value="Cytochrome b"/>
    <property type="match status" value="1"/>
</dbReference>
<dbReference type="AlphaFoldDB" id="Q85C03"/>
<evidence type="ECO:0000256" key="5">
    <source>
        <dbReference type="ARBA" id="ARBA00022448"/>
    </source>
</evidence>
<evidence type="ECO:0000256" key="14">
    <source>
        <dbReference type="ARBA" id="ARBA00023075"/>
    </source>
</evidence>
<feature type="binding site" description="axial binding residue" evidence="19">
    <location>
        <position position="195"/>
    </location>
    <ligand>
        <name>heme b</name>
        <dbReference type="ChEBI" id="CHEBI:60344"/>
        <label>b566</label>
    </ligand>
    <ligandPart>
        <name>Fe</name>
        <dbReference type="ChEBI" id="CHEBI:18248"/>
    </ligandPart>
</feature>
<evidence type="ECO:0000313" key="24">
    <source>
        <dbReference type="EMBL" id="AAS01746.1"/>
    </source>
</evidence>
<feature type="transmembrane region" description="Helical" evidence="20">
    <location>
        <begin position="346"/>
        <end position="371"/>
    </location>
</feature>
<evidence type="ECO:0000256" key="2">
    <source>
        <dbReference type="ARBA" id="ARBA00004448"/>
    </source>
</evidence>
<feature type="domain" description="Cytochrome b/b6 N-terminal region profile" evidence="21">
    <location>
        <begin position="1"/>
        <end position="208"/>
    </location>
</feature>
<dbReference type="InterPro" id="IPR030689">
    <property type="entry name" value="Cytochrome_b"/>
</dbReference>
<feature type="transmembrane region" description="Helical" evidence="20">
    <location>
        <begin position="228"/>
        <end position="249"/>
    </location>
</feature>
<keyword evidence="13 19" id="KW-0408">Iron</keyword>
<keyword evidence="9 19" id="KW-0479">Metal-binding</keyword>
<feature type="domain" description="Cytochrome b/b6 C-terminal region profile" evidence="22">
    <location>
        <begin position="209"/>
        <end position="379"/>
    </location>
</feature>
<comment type="cofactor">
    <cofactor evidence="19">
        <name>heme</name>
        <dbReference type="ChEBI" id="CHEBI:30413"/>
    </cofactor>
    <text evidence="19">Binds 2 heme groups non-covalently.</text>
</comment>
<evidence type="ECO:0000256" key="3">
    <source>
        <dbReference type="ARBA" id="ARBA00011660"/>
    </source>
</evidence>
<accession>Q85C03</accession>
<evidence type="ECO:0000256" key="7">
    <source>
        <dbReference type="ARBA" id="ARBA00022660"/>
    </source>
</evidence>
<feature type="transmembrane region" description="Helical" evidence="20">
    <location>
        <begin position="319"/>
        <end position="340"/>
    </location>
</feature>
<dbReference type="PANTHER" id="PTHR19271">
    <property type="entry name" value="CYTOCHROME B"/>
    <property type="match status" value="1"/>
</dbReference>
<dbReference type="InterPro" id="IPR036150">
    <property type="entry name" value="Cyt_b/b6_C_sf"/>
</dbReference>
<feature type="binding site" description="axial binding residue" evidence="19">
    <location>
        <position position="96"/>
    </location>
    <ligand>
        <name>heme b</name>
        <dbReference type="ChEBI" id="CHEBI:60344"/>
        <label>b566</label>
    </ligand>
    <ligandPart>
        <name>Fe</name>
        <dbReference type="ChEBI" id="CHEBI:18248"/>
    </ligandPart>
</feature>
<keyword evidence="15 20" id="KW-0496">Mitochondrion</keyword>
<keyword evidence="7 20" id="KW-0679">Respiratory chain</keyword>
<dbReference type="PIRSF" id="PIRSF038885">
    <property type="entry name" value="COB"/>
    <property type="match status" value="1"/>
</dbReference>
<dbReference type="GO" id="GO:0016491">
    <property type="term" value="F:oxidoreductase activity"/>
    <property type="evidence" value="ECO:0007669"/>
    <property type="project" value="UniProtKB-UniRule"/>
</dbReference>
<feature type="transmembrane region" description="Helical" evidence="20">
    <location>
        <begin position="287"/>
        <end position="307"/>
    </location>
</feature>
<evidence type="ECO:0000256" key="4">
    <source>
        <dbReference type="ARBA" id="ARBA00013531"/>
    </source>
</evidence>
<dbReference type="InterPro" id="IPR048259">
    <property type="entry name" value="Cytochrome_b_N_euk/bac"/>
</dbReference>
<feature type="transmembrane region" description="Helical" evidence="20">
    <location>
        <begin position="112"/>
        <end position="132"/>
    </location>
</feature>
<feature type="transmembrane region" description="Helical" evidence="20">
    <location>
        <begin position="177"/>
        <end position="199"/>
    </location>
</feature>
<keyword evidence="16 20" id="KW-0472">Membrane</keyword>
<dbReference type="GO" id="GO:0005743">
    <property type="term" value="C:mitochondrial inner membrane"/>
    <property type="evidence" value="ECO:0007669"/>
    <property type="project" value="UniProtKB-SubCell"/>
</dbReference>
<evidence type="ECO:0000256" key="18">
    <source>
        <dbReference type="PIRSR" id="PIRSR038885-1"/>
    </source>
</evidence>
<evidence type="ECO:0000256" key="9">
    <source>
        <dbReference type="ARBA" id="ARBA00022723"/>
    </source>
</evidence>
<feature type="transmembrane region" description="Helical" evidence="20">
    <location>
        <begin position="76"/>
        <end position="97"/>
    </location>
</feature>
<feature type="binding site" description="axial binding residue" evidence="19">
    <location>
        <position position="181"/>
    </location>
    <ligand>
        <name>heme b</name>
        <dbReference type="ChEBI" id="CHEBI:60344"/>
        <label>b562</label>
    </ligand>
    <ligandPart>
        <name>Fe</name>
        <dbReference type="ChEBI" id="CHEBI:18248"/>
    </ligandPart>
</feature>
<dbReference type="PROSITE" id="PS51003">
    <property type="entry name" value="CYTB_CTER"/>
    <property type="match status" value="1"/>
</dbReference>
<evidence type="ECO:0000256" key="8">
    <source>
        <dbReference type="ARBA" id="ARBA00022692"/>
    </source>
</evidence>
<dbReference type="Pfam" id="PF00032">
    <property type="entry name" value="Cytochrom_B_C"/>
    <property type="match status" value="1"/>
</dbReference>
<evidence type="ECO:0000256" key="17">
    <source>
        <dbReference type="ARBA" id="ARBA00061233"/>
    </source>
</evidence>
<evidence type="ECO:0000256" key="19">
    <source>
        <dbReference type="PIRSR" id="PIRSR038885-2"/>
    </source>
</evidence>
<dbReference type="PANTHER" id="PTHR19271:SF16">
    <property type="entry name" value="CYTOCHROME B"/>
    <property type="match status" value="1"/>
</dbReference>
<evidence type="ECO:0000256" key="20">
    <source>
        <dbReference type="RuleBase" id="RU362117"/>
    </source>
</evidence>
<dbReference type="InterPro" id="IPR027387">
    <property type="entry name" value="Cytb/b6-like_sf"/>
</dbReference>
<organism evidence="23">
    <name type="scientific">Ictalurus punctatus</name>
    <name type="common">Channel catfish</name>
    <name type="synonym">Silurus punctatus</name>
    <dbReference type="NCBI Taxonomy" id="7998"/>
    <lineage>
        <taxon>Eukaryota</taxon>
        <taxon>Metazoa</taxon>
        <taxon>Chordata</taxon>
        <taxon>Craniata</taxon>
        <taxon>Vertebrata</taxon>
        <taxon>Euteleostomi</taxon>
        <taxon>Actinopterygii</taxon>
        <taxon>Neopterygii</taxon>
        <taxon>Teleostei</taxon>
        <taxon>Ostariophysi</taxon>
        <taxon>Siluriformes</taxon>
        <taxon>Ictaluridae</taxon>
        <taxon>Ictalurus</taxon>
    </lineage>
</organism>
<evidence type="ECO:0000259" key="22">
    <source>
        <dbReference type="PROSITE" id="PS51003"/>
    </source>
</evidence>
<evidence type="ECO:0000256" key="15">
    <source>
        <dbReference type="ARBA" id="ARBA00023128"/>
    </source>
</evidence>
<keyword evidence="12 20" id="KW-1133">Transmembrane helix</keyword>
<geneLocation type="mitochondrion" evidence="23"/>
<comment type="function">
    <text evidence="1 20">Component of the ubiquinol-cytochrome c reductase complex (complex III or cytochrome b-c1 complex) that is part of the mitochondrial respiratory chain. The b-c1 complex mediates electron transfer from ubiquinol to cytochrome c. Contributes to the generation of a proton gradient across the mitochondrial membrane that is then used for ATP synthesis.</text>
</comment>
<dbReference type="GO" id="GO:0006122">
    <property type="term" value="P:mitochondrial electron transport, ubiquinol to cytochrome c"/>
    <property type="evidence" value="ECO:0007669"/>
    <property type="project" value="TreeGrafter"/>
</dbReference>
<dbReference type="Gene3D" id="1.20.810.10">
    <property type="entry name" value="Cytochrome Bc1 Complex, Chain C"/>
    <property type="match status" value="1"/>
</dbReference>
<dbReference type="Pfam" id="PF00033">
    <property type="entry name" value="Cytochrome_B"/>
    <property type="match status" value="1"/>
</dbReference>
<dbReference type="EMBL" id="AY458886">
    <property type="protein sequence ID" value="AAS01746.1"/>
    <property type="molecule type" value="Genomic_DNA"/>
</dbReference>
<evidence type="ECO:0000259" key="21">
    <source>
        <dbReference type="PROSITE" id="PS51002"/>
    </source>
</evidence>
<evidence type="ECO:0000256" key="16">
    <source>
        <dbReference type="ARBA" id="ARBA00023136"/>
    </source>
</evidence>
<dbReference type="GO" id="GO:0008121">
    <property type="term" value="F:quinol-cytochrome-c reductase activity"/>
    <property type="evidence" value="ECO:0007669"/>
    <property type="project" value="InterPro"/>
</dbReference>
<evidence type="ECO:0000313" key="23">
    <source>
        <dbReference type="EMBL" id="AAO26555.1"/>
    </source>
</evidence>
<keyword evidence="5 20" id="KW-0813">Transport</keyword>
<feature type="binding site" description="axial binding residue" evidence="19">
    <location>
        <position position="82"/>
    </location>
    <ligand>
        <name>heme b</name>
        <dbReference type="ChEBI" id="CHEBI:60344"/>
        <label>b562</label>
    </ligand>
    <ligandPart>
        <name>Fe</name>
        <dbReference type="ChEBI" id="CHEBI:18248"/>
    </ligandPart>
</feature>
<dbReference type="SUPFAM" id="SSF81648">
    <property type="entry name" value="a domain/subunit of cytochrome bc1 complex (Ubiquinol-cytochrome c reductase)"/>
    <property type="match status" value="1"/>
</dbReference>
<comment type="cofactor">
    <cofactor evidence="20">
        <name>heme b</name>
        <dbReference type="ChEBI" id="CHEBI:60344"/>
    </cofactor>
    <text evidence="20">Binds 2 heme groups non-covalently.</text>
</comment>
<dbReference type="CDD" id="cd00290">
    <property type="entry name" value="cytochrome_b_C"/>
    <property type="match status" value="1"/>
</dbReference>
<dbReference type="EMBL" id="AY184254">
    <property type="protein sequence ID" value="AAO26556.1"/>
    <property type="molecule type" value="Genomic_DNA"/>
</dbReference>